<feature type="transmembrane region" description="Helical" evidence="5">
    <location>
        <begin position="12"/>
        <end position="31"/>
    </location>
</feature>
<evidence type="ECO:0000313" key="6">
    <source>
        <dbReference type="EMBL" id="RKP22874.1"/>
    </source>
</evidence>
<evidence type="ECO:0000256" key="4">
    <source>
        <dbReference type="ARBA" id="ARBA00023136"/>
    </source>
</evidence>
<evidence type="ECO:0000313" key="7">
    <source>
        <dbReference type="Proteomes" id="UP000278143"/>
    </source>
</evidence>
<name>A0A4P9YSX0_9FUNG</name>
<evidence type="ECO:0000256" key="1">
    <source>
        <dbReference type="ARBA" id="ARBA00004370"/>
    </source>
</evidence>
<evidence type="ECO:0000256" key="5">
    <source>
        <dbReference type="SAM" id="Phobius"/>
    </source>
</evidence>
<dbReference type="Proteomes" id="UP000278143">
    <property type="component" value="Unassembled WGS sequence"/>
</dbReference>
<protein>
    <submittedName>
        <fullName evidence="6">Uncharacterized protein</fullName>
    </submittedName>
</protein>
<dbReference type="Pfam" id="PF23489">
    <property type="entry name" value="V-ATPase_su_f"/>
    <property type="match status" value="1"/>
</dbReference>
<reference evidence="7" key="1">
    <citation type="journal article" date="2018" name="Nat. Microbiol.">
        <title>Leveraging single-cell genomics to expand the fungal tree of life.</title>
        <authorList>
            <person name="Ahrendt S.R."/>
            <person name="Quandt C.A."/>
            <person name="Ciobanu D."/>
            <person name="Clum A."/>
            <person name="Salamov A."/>
            <person name="Andreopoulos B."/>
            <person name="Cheng J.F."/>
            <person name="Woyke T."/>
            <person name="Pelin A."/>
            <person name="Henrissat B."/>
            <person name="Reynolds N.K."/>
            <person name="Benny G.L."/>
            <person name="Smith M.E."/>
            <person name="James T.Y."/>
            <person name="Grigoriev I.V."/>
        </authorList>
    </citation>
    <scope>NUCLEOTIDE SEQUENCE [LARGE SCALE GENOMIC DNA]</scope>
    <source>
        <strain evidence="7">Benny S71-1</strain>
    </source>
</reference>
<keyword evidence="2 5" id="KW-0812">Transmembrane</keyword>
<dbReference type="GO" id="GO:0016020">
    <property type="term" value="C:membrane"/>
    <property type="evidence" value="ECO:0007669"/>
    <property type="project" value="UniProtKB-SubCell"/>
</dbReference>
<evidence type="ECO:0000256" key="3">
    <source>
        <dbReference type="ARBA" id="ARBA00022989"/>
    </source>
</evidence>
<dbReference type="AlphaFoldDB" id="A0A4P9YSX0"/>
<evidence type="ECO:0000256" key="2">
    <source>
        <dbReference type="ARBA" id="ARBA00022692"/>
    </source>
</evidence>
<keyword evidence="7" id="KW-1185">Reference proteome</keyword>
<dbReference type="OrthoDB" id="67317at2759"/>
<comment type="subcellular location">
    <subcellularLocation>
        <location evidence="1">Membrane</location>
    </subcellularLocation>
</comment>
<sequence length="73" mass="7704">MRPVVSYGKAVGCSILSVIGVVFLLILGHLFDIEAEQYTESKNAPADPHGVAHACYMAAMIYAGFVVCCGAQV</sequence>
<organism evidence="6 7">
    <name type="scientific">Syncephalis pseudoplumigaleata</name>
    <dbReference type="NCBI Taxonomy" id="1712513"/>
    <lineage>
        <taxon>Eukaryota</taxon>
        <taxon>Fungi</taxon>
        <taxon>Fungi incertae sedis</taxon>
        <taxon>Zoopagomycota</taxon>
        <taxon>Zoopagomycotina</taxon>
        <taxon>Zoopagomycetes</taxon>
        <taxon>Zoopagales</taxon>
        <taxon>Piptocephalidaceae</taxon>
        <taxon>Syncephalis</taxon>
    </lineage>
</organism>
<feature type="non-terminal residue" evidence="6">
    <location>
        <position position="73"/>
    </location>
</feature>
<proteinExistence type="predicted"/>
<accession>A0A4P9YSX0</accession>
<feature type="transmembrane region" description="Helical" evidence="5">
    <location>
        <begin position="51"/>
        <end position="71"/>
    </location>
</feature>
<dbReference type="EMBL" id="KZ991552">
    <property type="protein sequence ID" value="RKP22874.1"/>
    <property type="molecule type" value="Genomic_DNA"/>
</dbReference>
<keyword evidence="4 5" id="KW-0472">Membrane</keyword>
<gene>
    <name evidence="6" type="ORF">SYNPS1DRAFT_5180</name>
</gene>
<dbReference type="InterPro" id="IPR056552">
    <property type="entry name" value="Ribonucl_Kappa"/>
</dbReference>
<keyword evidence="3 5" id="KW-1133">Transmembrane helix</keyword>